<name>A0A2P2KXW8_RHIMU</name>
<reference evidence="2" key="1">
    <citation type="submission" date="2018-02" db="EMBL/GenBank/DDBJ databases">
        <title>Rhizophora mucronata_Transcriptome.</title>
        <authorList>
            <person name="Meera S.P."/>
            <person name="Sreeshan A."/>
            <person name="Augustine A."/>
        </authorList>
    </citation>
    <scope>NUCLEOTIDE SEQUENCE</scope>
    <source>
        <tissue evidence="2">Leaf</tissue>
    </source>
</reference>
<dbReference type="AlphaFoldDB" id="A0A2P2KXW8"/>
<proteinExistence type="predicted"/>
<sequence>MKASVKGIEKIKDKYTVKKFNQDHTQPKTQQPQKLKISGEVYYG</sequence>
<protein>
    <submittedName>
        <fullName evidence="2">Uncharacterized protein</fullName>
    </submittedName>
</protein>
<accession>A0A2P2KXW8</accession>
<organism evidence="2">
    <name type="scientific">Rhizophora mucronata</name>
    <name type="common">Asiatic mangrove</name>
    <dbReference type="NCBI Taxonomy" id="61149"/>
    <lineage>
        <taxon>Eukaryota</taxon>
        <taxon>Viridiplantae</taxon>
        <taxon>Streptophyta</taxon>
        <taxon>Embryophyta</taxon>
        <taxon>Tracheophyta</taxon>
        <taxon>Spermatophyta</taxon>
        <taxon>Magnoliopsida</taxon>
        <taxon>eudicotyledons</taxon>
        <taxon>Gunneridae</taxon>
        <taxon>Pentapetalae</taxon>
        <taxon>rosids</taxon>
        <taxon>fabids</taxon>
        <taxon>Malpighiales</taxon>
        <taxon>Rhizophoraceae</taxon>
        <taxon>Rhizophora</taxon>
    </lineage>
</organism>
<dbReference type="EMBL" id="GGEC01030024">
    <property type="protein sequence ID" value="MBX10508.1"/>
    <property type="molecule type" value="Transcribed_RNA"/>
</dbReference>
<evidence type="ECO:0000313" key="2">
    <source>
        <dbReference type="EMBL" id="MBX10508.1"/>
    </source>
</evidence>
<feature type="region of interest" description="Disordered" evidence="1">
    <location>
        <begin position="21"/>
        <end position="44"/>
    </location>
</feature>
<evidence type="ECO:0000256" key="1">
    <source>
        <dbReference type="SAM" id="MobiDB-lite"/>
    </source>
</evidence>